<protein>
    <submittedName>
        <fullName evidence="1">Uncharacterized protein</fullName>
    </submittedName>
</protein>
<dbReference type="EMBL" id="JABEPP010000003">
    <property type="protein sequence ID" value="NNM73283.1"/>
    <property type="molecule type" value="Genomic_DNA"/>
</dbReference>
<comment type="caution">
    <text evidence="1">The sequence shown here is derived from an EMBL/GenBank/DDBJ whole genome shotgun (WGS) entry which is preliminary data.</text>
</comment>
<keyword evidence="2" id="KW-1185">Reference proteome</keyword>
<dbReference type="Proteomes" id="UP000564885">
    <property type="component" value="Unassembled WGS sequence"/>
</dbReference>
<sequence length="103" mass="10949">MALPALEGGGARIEIRQVLHGHEPNSVRIEYRATRPGGPAFARHAVCRFAADGLSASKMELVGVTTDRGPLSPAAVYLLKRYYLDTPDALADEPPEPAPGGRS</sequence>
<dbReference type="AlphaFoldDB" id="A0A849IH88"/>
<evidence type="ECO:0000313" key="1">
    <source>
        <dbReference type="EMBL" id="NNM73283.1"/>
    </source>
</evidence>
<accession>A0A849IH88</accession>
<gene>
    <name evidence="1" type="ORF">HJG44_12915</name>
</gene>
<evidence type="ECO:0000313" key="2">
    <source>
        <dbReference type="Proteomes" id="UP000564885"/>
    </source>
</evidence>
<dbReference type="RefSeq" id="WP_171218744.1">
    <property type="nucleotide sequence ID" value="NZ_JABEPP010000003.1"/>
</dbReference>
<reference evidence="1 2" key="1">
    <citation type="submission" date="2020-04" db="EMBL/GenBank/DDBJ databases">
        <title>Enterovirga sp. isolate from soil.</title>
        <authorList>
            <person name="Chea S."/>
            <person name="Kim D.-U."/>
        </authorList>
    </citation>
    <scope>NUCLEOTIDE SEQUENCE [LARGE SCALE GENOMIC DNA]</scope>
    <source>
        <strain evidence="1 2">DB1703</strain>
    </source>
</reference>
<proteinExistence type="predicted"/>
<organism evidence="1 2">
    <name type="scientific">Enterovirga aerilata</name>
    <dbReference type="NCBI Taxonomy" id="2730920"/>
    <lineage>
        <taxon>Bacteria</taxon>
        <taxon>Pseudomonadati</taxon>
        <taxon>Pseudomonadota</taxon>
        <taxon>Alphaproteobacteria</taxon>
        <taxon>Hyphomicrobiales</taxon>
        <taxon>Methylobacteriaceae</taxon>
        <taxon>Enterovirga</taxon>
    </lineage>
</organism>
<name>A0A849IH88_9HYPH</name>